<name>A0A9P7BLQ5_RHIOR</name>
<gene>
    <name evidence="1" type="ORF">G6F64_011508</name>
</gene>
<keyword evidence="2" id="KW-1185">Reference proteome</keyword>
<sequence>MNIQFLFENGKGSVVDEYGRSEPMDYIVDEEQFRLETLGSHTQYLAQRPLAIEEEEAMQMDNQIKDRQSEILQADV</sequence>
<reference evidence="1" key="1">
    <citation type="journal article" date="2020" name="Microb. Genom.">
        <title>Genetic diversity of clinical and environmental Mucorales isolates obtained from an investigation of mucormycosis cases among solid organ transplant recipients.</title>
        <authorList>
            <person name="Nguyen M.H."/>
            <person name="Kaul D."/>
            <person name="Muto C."/>
            <person name="Cheng S.J."/>
            <person name="Richter R.A."/>
            <person name="Bruno V.M."/>
            <person name="Liu G."/>
            <person name="Beyhan S."/>
            <person name="Sundermann A.J."/>
            <person name="Mounaud S."/>
            <person name="Pasculle A.W."/>
            <person name="Nierman W.C."/>
            <person name="Driscoll E."/>
            <person name="Cumbie R."/>
            <person name="Clancy C.J."/>
            <person name="Dupont C.L."/>
        </authorList>
    </citation>
    <scope>NUCLEOTIDE SEQUENCE</scope>
    <source>
        <strain evidence="1">GL11</strain>
    </source>
</reference>
<dbReference type="OrthoDB" id="2211252at2759"/>
<evidence type="ECO:0000313" key="1">
    <source>
        <dbReference type="EMBL" id="KAG1301767.1"/>
    </source>
</evidence>
<dbReference type="Proteomes" id="UP000716291">
    <property type="component" value="Unassembled WGS sequence"/>
</dbReference>
<dbReference type="AlphaFoldDB" id="A0A9P7BLQ5"/>
<evidence type="ECO:0000313" key="2">
    <source>
        <dbReference type="Proteomes" id="UP000716291"/>
    </source>
</evidence>
<organism evidence="1 2">
    <name type="scientific">Rhizopus oryzae</name>
    <name type="common">Mucormycosis agent</name>
    <name type="synonym">Rhizopus arrhizus var. delemar</name>
    <dbReference type="NCBI Taxonomy" id="64495"/>
    <lineage>
        <taxon>Eukaryota</taxon>
        <taxon>Fungi</taxon>
        <taxon>Fungi incertae sedis</taxon>
        <taxon>Mucoromycota</taxon>
        <taxon>Mucoromycotina</taxon>
        <taxon>Mucoromycetes</taxon>
        <taxon>Mucorales</taxon>
        <taxon>Mucorineae</taxon>
        <taxon>Rhizopodaceae</taxon>
        <taxon>Rhizopus</taxon>
    </lineage>
</organism>
<comment type="caution">
    <text evidence="1">The sequence shown here is derived from an EMBL/GenBank/DDBJ whole genome shotgun (WGS) entry which is preliminary data.</text>
</comment>
<dbReference type="EMBL" id="JAANQT010002835">
    <property type="protein sequence ID" value="KAG1301767.1"/>
    <property type="molecule type" value="Genomic_DNA"/>
</dbReference>
<accession>A0A9P7BLQ5</accession>
<proteinExistence type="predicted"/>
<protein>
    <submittedName>
        <fullName evidence="1">Uncharacterized protein</fullName>
    </submittedName>
</protein>